<dbReference type="AlphaFoldDB" id="A0A6J4L8G6"/>
<dbReference type="SUPFAM" id="SSF51430">
    <property type="entry name" value="NAD(P)-linked oxidoreductase"/>
    <property type="match status" value="1"/>
</dbReference>
<protein>
    <submittedName>
        <fullName evidence="2">Oxidoreductase</fullName>
    </submittedName>
</protein>
<dbReference type="Pfam" id="PF00248">
    <property type="entry name" value="Aldo_ket_red"/>
    <property type="match status" value="1"/>
</dbReference>
<dbReference type="Gene3D" id="3.20.20.100">
    <property type="entry name" value="NADP-dependent oxidoreductase domain"/>
    <property type="match status" value="1"/>
</dbReference>
<feature type="domain" description="NADP-dependent oxidoreductase" evidence="1">
    <location>
        <begin position="2"/>
        <end position="149"/>
    </location>
</feature>
<dbReference type="InterPro" id="IPR036812">
    <property type="entry name" value="NAD(P)_OxRdtase_dom_sf"/>
</dbReference>
<dbReference type="PANTHER" id="PTHR43312:SF1">
    <property type="entry name" value="NADP-DEPENDENT OXIDOREDUCTASE DOMAIN-CONTAINING PROTEIN"/>
    <property type="match status" value="1"/>
</dbReference>
<dbReference type="EMBL" id="CADCUH010000034">
    <property type="protein sequence ID" value="CAA9325138.1"/>
    <property type="molecule type" value="Genomic_DNA"/>
</dbReference>
<dbReference type="InterPro" id="IPR023210">
    <property type="entry name" value="NADP_OxRdtase_dom"/>
</dbReference>
<evidence type="ECO:0000259" key="1">
    <source>
        <dbReference type="Pfam" id="PF00248"/>
    </source>
</evidence>
<evidence type="ECO:0000313" key="2">
    <source>
        <dbReference type="EMBL" id="CAA9325138.1"/>
    </source>
</evidence>
<accession>A0A6J4L8G6</accession>
<dbReference type="CDD" id="cd19100">
    <property type="entry name" value="AKR_unchar"/>
    <property type="match status" value="1"/>
</dbReference>
<proteinExistence type="predicted"/>
<organism evidence="2">
    <name type="scientific">uncultured Nocardioidaceae bacterium</name>
    <dbReference type="NCBI Taxonomy" id="253824"/>
    <lineage>
        <taxon>Bacteria</taxon>
        <taxon>Bacillati</taxon>
        <taxon>Actinomycetota</taxon>
        <taxon>Actinomycetes</taxon>
        <taxon>Propionibacteriales</taxon>
        <taxon>Nocardioidaceae</taxon>
        <taxon>environmental samples</taxon>
    </lineage>
</organism>
<dbReference type="PANTHER" id="PTHR43312">
    <property type="entry name" value="D-THREO-ALDOSE 1-DEHYDROGENASE"/>
    <property type="match status" value="1"/>
</dbReference>
<sequence>MLVYGAAALGDVTQEVADASLEEALAAGINHLDVAASYGDAELRLGHRMPEVRDRVFLATKTGQRDREGAWREIGASLERLQTDRVDLLQLHAVGDLDELDRALGAGGAIEAAVRAQEEGLVGAIGITGHGPRAASTHLEALRRFPFATVLTPLNAVLWRDEVFREAWAALVAEVRRQEVGLLTIKAVSRRNYPDVGAGEQLGDQPWTTWYEPLADPTQIRAAVSWVLAHEEVTGLATPGDVRLLGAVLAAERERVDRAEAEAALATVEGYATPFAAMPAGL</sequence>
<reference evidence="2" key="1">
    <citation type="submission" date="2020-02" db="EMBL/GenBank/DDBJ databases">
        <authorList>
            <person name="Meier V. D."/>
        </authorList>
    </citation>
    <scope>NUCLEOTIDE SEQUENCE</scope>
    <source>
        <strain evidence="2">AVDCRST_MAG36</strain>
    </source>
</reference>
<gene>
    <name evidence="2" type="ORF">AVDCRST_MAG36-622</name>
</gene>
<name>A0A6J4L8G6_9ACTN</name>
<dbReference type="InterPro" id="IPR053135">
    <property type="entry name" value="AKR2_Oxidoreductase"/>
</dbReference>